<feature type="transmembrane region" description="Helical" evidence="1">
    <location>
        <begin position="64"/>
        <end position="81"/>
    </location>
</feature>
<feature type="transmembrane region" description="Helical" evidence="1">
    <location>
        <begin position="101"/>
        <end position="128"/>
    </location>
</feature>
<keyword evidence="1" id="KW-0472">Membrane</keyword>
<name>A0A1I6GYY9_9FLAO</name>
<keyword evidence="1" id="KW-0812">Transmembrane</keyword>
<keyword evidence="1" id="KW-1133">Transmembrane helix</keyword>
<organism evidence="2 3">
    <name type="scientific">Robiginitalea myxolifaciens</name>
    <dbReference type="NCBI Taxonomy" id="400055"/>
    <lineage>
        <taxon>Bacteria</taxon>
        <taxon>Pseudomonadati</taxon>
        <taxon>Bacteroidota</taxon>
        <taxon>Flavobacteriia</taxon>
        <taxon>Flavobacteriales</taxon>
        <taxon>Flavobacteriaceae</taxon>
        <taxon>Robiginitalea</taxon>
    </lineage>
</organism>
<feature type="transmembrane region" description="Helical" evidence="1">
    <location>
        <begin position="7"/>
        <end position="24"/>
    </location>
</feature>
<keyword evidence="3" id="KW-1185">Reference proteome</keyword>
<evidence type="ECO:0000256" key="1">
    <source>
        <dbReference type="SAM" id="Phobius"/>
    </source>
</evidence>
<dbReference type="AlphaFoldDB" id="A0A1I6GYY9"/>
<dbReference type="OrthoDB" id="1178539at2"/>
<feature type="transmembrane region" description="Helical" evidence="1">
    <location>
        <begin position="36"/>
        <end position="55"/>
    </location>
</feature>
<protein>
    <submittedName>
        <fullName evidence="2">Uncharacterized protein</fullName>
    </submittedName>
</protein>
<gene>
    <name evidence="2" type="ORF">SAMN04490243_1905</name>
</gene>
<sequence length="134" mass="15543">MATPVSLWLVYLVLYGLMGMIMNEVGQVLEIARFEYWWQIITVYLLYMVPISILLRPYTFFQQYAYGLLFMGILELGGYALETSYAYPGNLIDSNLGIRNFALAMTLFFALYFPLGNRLASFIHNLLLRIRRTA</sequence>
<accession>A0A1I6GYY9</accession>
<dbReference type="EMBL" id="FOYQ01000002">
    <property type="protein sequence ID" value="SFR47281.1"/>
    <property type="molecule type" value="Genomic_DNA"/>
</dbReference>
<evidence type="ECO:0000313" key="2">
    <source>
        <dbReference type="EMBL" id="SFR47281.1"/>
    </source>
</evidence>
<dbReference type="Proteomes" id="UP000199534">
    <property type="component" value="Unassembled WGS sequence"/>
</dbReference>
<reference evidence="2 3" key="1">
    <citation type="submission" date="2016-10" db="EMBL/GenBank/DDBJ databases">
        <authorList>
            <person name="de Groot N.N."/>
        </authorList>
    </citation>
    <scope>NUCLEOTIDE SEQUENCE [LARGE SCALE GENOMIC DNA]</scope>
    <source>
        <strain evidence="2 3">DSM 21019</strain>
    </source>
</reference>
<dbReference type="STRING" id="400055.SAMN04490243_1905"/>
<proteinExistence type="predicted"/>
<evidence type="ECO:0000313" key="3">
    <source>
        <dbReference type="Proteomes" id="UP000199534"/>
    </source>
</evidence>
<dbReference type="RefSeq" id="WP_143099955.1">
    <property type="nucleotide sequence ID" value="NZ_FOYQ01000002.1"/>
</dbReference>